<evidence type="ECO:0000256" key="2">
    <source>
        <dbReference type="ARBA" id="ARBA00022475"/>
    </source>
</evidence>
<dbReference type="Pfam" id="PF03899">
    <property type="entry name" value="ATP-synt_I"/>
    <property type="match status" value="1"/>
</dbReference>
<evidence type="ECO:0000256" key="6">
    <source>
        <dbReference type="SAM" id="Phobius"/>
    </source>
</evidence>
<reference evidence="8" key="1">
    <citation type="submission" date="2016-10" db="EMBL/GenBank/DDBJ databases">
        <authorList>
            <person name="Varghese N."/>
            <person name="Submissions S."/>
        </authorList>
    </citation>
    <scope>NUCLEOTIDE SEQUENCE [LARGE SCALE GENOMIC DNA]</scope>
    <source>
        <strain evidence="8">Nm69</strain>
    </source>
</reference>
<evidence type="ECO:0000313" key="8">
    <source>
        <dbReference type="Proteomes" id="UP000199533"/>
    </source>
</evidence>
<keyword evidence="4 6" id="KW-1133">Transmembrane helix</keyword>
<organism evidence="7 8">
    <name type="scientific">Nitrosomonas aestuarii</name>
    <dbReference type="NCBI Taxonomy" id="52441"/>
    <lineage>
        <taxon>Bacteria</taxon>
        <taxon>Pseudomonadati</taxon>
        <taxon>Pseudomonadota</taxon>
        <taxon>Betaproteobacteria</taxon>
        <taxon>Nitrosomonadales</taxon>
        <taxon>Nitrosomonadaceae</taxon>
        <taxon>Nitrosomonas</taxon>
    </lineage>
</organism>
<keyword evidence="3 6" id="KW-0812">Transmembrane</keyword>
<accession>A0A1I3X295</accession>
<protein>
    <submittedName>
        <fullName evidence="7">ATP synthase protein I</fullName>
    </submittedName>
</protein>
<evidence type="ECO:0000313" key="7">
    <source>
        <dbReference type="EMBL" id="SFK13922.1"/>
    </source>
</evidence>
<dbReference type="RefSeq" id="WP_090696328.1">
    <property type="nucleotide sequence ID" value="NZ_FOSP01000001.1"/>
</dbReference>
<dbReference type="GO" id="GO:0005886">
    <property type="term" value="C:plasma membrane"/>
    <property type="evidence" value="ECO:0007669"/>
    <property type="project" value="UniProtKB-SubCell"/>
</dbReference>
<gene>
    <name evidence="7" type="ORF">SAMN05216302_100190</name>
</gene>
<name>A0A1I3X295_9PROT</name>
<evidence type="ECO:0000256" key="3">
    <source>
        <dbReference type="ARBA" id="ARBA00022692"/>
    </source>
</evidence>
<feature type="transmembrane region" description="Helical" evidence="6">
    <location>
        <begin position="101"/>
        <end position="121"/>
    </location>
</feature>
<evidence type="ECO:0000256" key="1">
    <source>
        <dbReference type="ARBA" id="ARBA00004651"/>
    </source>
</evidence>
<dbReference type="Proteomes" id="UP000199533">
    <property type="component" value="Unassembled WGS sequence"/>
</dbReference>
<feature type="transmembrane region" description="Helical" evidence="6">
    <location>
        <begin position="12"/>
        <end position="32"/>
    </location>
</feature>
<feature type="transmembrane region" description="Helical" evidence="6">
    <location>
        <begin position="38"/>
        <end position="58"/>
    </location>
</feature>
<evidence type="ECO:0000256" key="5">
    <source>
        <dbReference type="ARBA" id="ARBA00023136"/>
    </source>
</evidence>
<keyword evidence="2" id="KW-1003">Cell membrane</keyword>
<evidence type="ECO:0000256" key="4">
    <source>
        <dbReference type="ARBA" id="ARBA00022989"/>
    </source>
</evidence>
<comment type="subcellular location">
    <subcellularLocation>
        <location evidence="1">Cell membrane</location>
        <topology evidence="1">Multi-pass membrane protein</topology>
    </subcellularLocation>
</comment>
<dbReference type="STRING" id="52441.SAMN05216302_100190"/>
<keyword evidence="8" id="KW-1185">Reference proteome</keyword>
<sequence length="134" mass="14756">MASWITVKPLLIVLRWQLLITIVIAIALLPLVNLQSALSAFLGGMVSLISSAAFAIIVSRHKGFTADGTVRTALRAEAVKIILTIILLWLVFKFYDNLNAVAFIGTFILTVIVHSMALFVSDNKTTDSKYKKHK</sequence>
<dbReference type="InterPro" id="IPR005598">
    <property type="entry name" value="ATP_synth_I"/>
</dbReference>
<dbReference type="EMBL" id="FOSP01000001">
    <property type="protein sequence ID" value="SFK13922.1"/>
    <property type="molecule type" value="Genomic_DNA"/>
</dbReference>
<keyword evidence="5 6" id="KW-0472">Membrane</keyword>
<dbReference type="AlphaFoldDB" id="A0A1I3X295"/>
<proteinExistence type="predicted"/>
<dbReference type="OrthoDB" id="8562279at2"/>
<feature type="transmembrane region" description="Helical" evidence="6">
    <location>
        <begin position="78"/>
        <end position="95"/>
    </location>
</feature>